<gene>
    <name evidence="1" type="ORF">ATE80_13685</name>
</gene>
<evidence type="ECO:0000313" key="2">
    <source>
        <dbReference type="Proteomes" id="UP000054011"/>
    </source>
</evidence>
<evidence type="ECO:0000313" key="1">
    <source>
        <dbReference type="EMBL" id="KUH38240.1"/>
    </source>
</evidence>
<accession>A0A117IW50</accession>
<reference evidence="1 2" key="1">
    <citation type="submission" date="2015-11" db="EMBL/GenBank/DDBJ databases">
        <title>Genome-wide analysis reveals the secondary metabolome in Streptomyces kanasensis ZX01.</title>
        <authorList>
            <person name="Zhang G."/>
            <person name="Han L."/>
            <person name="Feng J."/>
            <person name="Zhang X."/>
        </authorList>
    </citation>
    <scope>NUCLEOTIDE SEQUENCE [LARGE SCALE GENOMIC DNA]</scope>
    <source>
        <strain evidence="1 2">ZX01</strain>
    </source>
</reference>
<name>A0A117IW50_9ACTN</name>
<comment type="caution">
    <text evidence="1">The sequence shown here is derived from an EMBL/GenBank/DDBJ whole genome shotgun (WGS) entry which is preliminary data.</text>
</comment>
<sequence length="136" mass="14137">MVQVGESAQFPAACLLFQFRPGGHTSFACGLLQSAADGVGDGRQLVTVIVIGLELELSSGPGGICDVLSKVTGLCCFSRGCFLCLPPPGFLSLTLRTGLDLGDRTLLVLGGVRVLDELYGLRQQRTGQPSVGGVLE</sequence>
<dbReference type="AlphaFoldDB" id="A0A117IW50"/>
<organism evidence="1 2">
    <name type="scientific">Streptomyces kanasensis</name>
    <dbReference type="NCBI Taxonomy" id="936756"/>
    <lineage>
        <taxon>Bacteria</taxon>
        <taxon>Bacillati</taxon>
        <taxon>Actinomycetota</taxon>
        <taxon>Actinomycetes</taxon>
        <taxon>Kitasatosporales</taxon>
        <taxon>Streptomycetaceae</taxon>
        <taxon>Streptomyces</taxon>
    </lineage>
</organism>
<protein>
    <submittedName>
        <fullName evidence="1">Uncharacterized protein</fullName>
    </submittedName>
</protein>
<proteinExistence type="predicted"/>
<dbReference type="Proteomes" id="UP000054011">
    <property type="component" value="Unassembled WGS sequence"/>
</dbReference>
<dbReference type="EMBL" id="LNSV01000029">
    <property type="protein sequence ID" value="KUH38240.1"/>
    <property type="molecule type" value="Genomic_DNA"/>
</dbReference>
<keyword evidence="2" id="KW-1185">Reference proteome</keyword>